<evidence type="ECO:0000256" key="11">
    <source>
        <dbReference type="ARBA" id="ARBA00022792"/>
    </source>
</evidence>
<dbReference type="GO" id="GO:0016024">
    <property type="term" value="P:CDP-diacylglycerol biosynthetic process"/>
    <property type="evidence" value="ECO:0007669"/>
    <property type="project" value="UniProtKB-UniPathway"/>
</dbReference>
<dbReference type="GO" id="GO:0032049">
    <property type="term" value="P:cardiolipin biosynthetic process"/>
    <property type="evidence" value="ECO:0007669"/>
    <property type="project" value="InterPro"/>
</dbReference>
<comment type="cofactor">
    <cofactor evidence="1">
        <name>Mg(2+)</name>
        <dbReference type="ChEBI" id="CHEBI:18420"/>
    </cofactor>
</comment>
<evidence type="ECO:0000313" key="19">
    <source>
        <dbReference type="EMBL" id="CCE80175.1"/>
    </source>
</evidence>
<evidence type="ECO:0000256" key="2">
    <source>
        <dbReference type="ARBA" id="ARBA00004443"/>
    </source>
</evidence>
<evidence type="ECO:0000256" key="13">
    <source>
        <dbReference type="ARBA" id="ARBA00023098"/>
    </source>
</evidence>
<evidence type="ECO:0000256" key="3">
    <source>
        <dbReference type="ARBA" id="ARBA00005119"/>
    </source>
</evidence>
<evidence type="ECO:0000256" key="12">
    <source>
        <dbReference type="ARBA" id="ARBA00022842"/>
    </source>
</evidence>
<organism evidence="20 21">
    <name type="scientific">Pichia sorbitophila (strain ATCC MYA-4447 / BCRC 22081 / CBS 7064 / NBRC 10061 / NRRL Y-12695)</name>
    <name type="common">Hybrid yeast</name>
    <dbReference type="NCBI Taxonomy" id="559304"/>
    <lineage>
        <taxon>Eukaryota</taxon>
        <taxon>Fungi</taxon>
        <taxon>Dikarya</taxon>
        <taxon>Ascomycota</taxon>
        <taxon>Saccharomycotina</taxon>
        <taxon>Pichiomycetes</taxon>
        <taxon>Debaryomycetaceae</taxon>
        <taxon>Millerozyma</taxon>
    </lineage>
</organism>
<dbReference type="AlphaFoldDB" id="G8YHN8"/>
<evidence type="ECO:0000256" key="9">
    <source>
        <dbReference type="ARBA" id="ARBA00022679"/>
    </source>
</evidence>
<name>G8YHN8_PICSO</name>
<evidence type="ECO:0000256" key="8">
    <source>
        <dbReference type="ARBA" id="ARBA00022516"/>
    </source>
</evidence>
<evidence type="ECO:0000256" key="18">
    <source>
        <dbReference type="ARBA" id="ARBA00029893"/>
    </source>
</evidence>
<evidence type="ECO:0000256" key="10">
    <source>
        <dbReference type="ARBA" id="ARBA00022695"/>
    </source>
</evidence>
<dbReference type="PANTHER" id="PTHR13619">
    <property type="entry name" value="PHOSPHATIDATE CYTIDYLYLTRANSFERASE, MITOCHONDRIAL"/>
    <property type="match status" value="1"/>
</dbReference>
<evidence type="ECO:0000256" key="14">
    <source>
        <dbReference type="ARBA" id="ARBA00023128"/>
    </source>
</evidence>
<dbReference type="GO" id="GO:0004605">
    <property type="term" value="F:phosphatidate cytidylyltransferase activity"/>
    <property type="evidence" value="ECO:0007669"/>
    <property type="project" value="UniProtKB-EC"/>
</dbReference>
<dbReference type="eggNOG" id="KOG2986">
    <property type="taxonomic scope" value="Eukaryota"/>
</dbReference>
<sequence>MLHSKAYSAGLRVARPRNAFLTSLYRLLHYDDRYYKHIVCRGYDGMEKVPPTDVCDRNQLFEGNSEANVERLLQSFKSSIEVSFGYGSGVFQQSGYTGKSTPQIDLIHLVRNAQSFHEGNLHQYPEHYSGIKYFGGSHAIEKVQRLGAGIYFNPYVKMKDESGRTSLIKYGTIELRDALLDLTEWSSLYIAGRLQKPVKLMHNFRPLFTFANQYNLKNALAVGILLIKPQNFDEYELYESITKISYLGDLRMLVGGENPNKAKNIVSKQYDSFKKLYGPLIDYMVTRGVLARVNGDDDVAKFSRTSDSRKISNLLQTLPIQFRRKLYKQFENKYASALSQDPIAQSTITGKVLRESANLDNNMLASPFADSVASDPQLRKSVVRAIKQTVAYPALVQTIKGIFSAGLMKSVQYAWEKNTKFRNS</sequence>
<evidence type="ECO:0000256" key="1">
    <source>
        <dbReference type="ARBA" id="ARBA00001946"/>
    </source>
</evidence>
<dbReference type="InterPro" id="IPR015222">
    <property type="entry name" value="Tam41"/>
</dbReference>
<dbReference type="UniPathway" id="UPA00557">
    <property type="reaction ID" value="UER00614"/>
</dbReference>
<keyword evidence="8" id="KW-0444">Lipid biosynthesis</keyword>
<comment type="subcellular location">
    <subcellularLocation>
        <location evidence="2">Mitochondrion inner membrane</location>
        <topology evidence="2">Peripheral membrane protein</topology>
        <orientation evidence="2">Matrix side</orientation>
    </subcellularLocation>
</comment>
<evidence type="ECO:0000256" key="6">
    <source>
        <dbReference type="ARBA" id="ARBA00012487"/>
    </source>
</evidence>
<keyword evidence="15" id="KW-0472">Membrane</keyword>
<evidence type="ECO:0000256" key="17">
    <source>
        <dbReference type="ARBA" id="ARBA00023264"/>
    </source>
</evidence>
<keyword evidence="11" id="KW-0999">Mitochondrion inner membrane</keyword>
<accession>G8YHN8</accession>
<dbReference type="InParanoid" id="G8YHN8"/>
<gene>
    <name evidence="20" type="primary">Piso0_003277</name>
    <name evidence="19" type="ORF">GNLVRS01_PISO0G08784g</name>
    <name evidence="20" type="ORF">GNLVRS01_PISO0H08785g</name>
</gene>
<comment type="similarity">
    <text evidence="5">Belongs to the TAM41 family.</text>
</comment>
<evidence type="ECO:0000313" key="21">
    <source>
        <dbReference type="Proteomes" id="UP000005222"/>
    </source>
</evidence>
<keyword evidence="16" id="KW-0594">Phospholipid biosynthesis</keyword>
<proteinExistence type="inferred from homology"/>
<comment type="pathway">
    <text evidence="3">Phospholipid metabolism; CDP-diacylglycerol biosynthesis; CDP-diacylglycerol from sn-glycerol 3-phosphate: step 3/3.</text>
</comment>
<dbReference type="EMBL" id="FO082052">
    <property type="protein sequence ID" value="CCE80940.1"/>
    <property type="molecule type" value="Genomic_DNA"/>
</dbReference>
<keyword evidence="9" id="KW-0808">Transferase</keyword>
<evidence type="ECO:0000256" key="16">
    <source>
        <dbReference type="ARBA" id="ARBA00023209"/>
    </source>
</evidence>
<dbReference type="PANTHER" id="PTHR13619:SF0">
    <property type="entry name" value="PHOSPHATIDATE CYTIDYLYLTRANSFERASE, MITOCHONDRIAL"/>
    <property type="match status" value="1"/>
</dbReference>
<dbReference type="HOGENOM" id="CLU_030279_1_1_1"/>
<keyword evidence="13" id="KW-0443">Lipid metabolism</keyword>
<dbReference type="FunCoup" id="G8YHN8">
    <property type="interactions" value="578"/>
</dbReference>
<evidence type="ECO:0000313" key="20">
    <source>
        <dbReference type="EMBL" id="CCE80940.1"/>
    </source>
</evidence>
<dbReference type="Proteomes" id="UP000005222">
    <property type="component" value="Chromosome G"/>
</dbReference>
<evidence type="ECO:0000256" key="4">
    <source>
        <dbReference type="ARBA" id="ARBA00005189"/>
    </source>
</evidence>
<dbReference type="GO" id="GO:0005743">
    <property type="term" value="C:mitochondrial inner membrane"/>
    <property type="evidence" value="ECO:0007669"/>
    <property type="project" value="UniProtKB-SubCell"/>
</dbReference>
<comment type="pathway">
    <text evidence="4">Lipid metabolism.</text>
</comment>
<dbReference type="EC" id="2.7.7.41" evidence="6"/>
<dbReference type="STRING" id="559304.G8YHN8"/>
<keyword evidence="14" id="KW-0496">Mitochondrion</keyword>
<keyword evidence="12" id="KW-0460">Magnesium</keyword>
<keyword evidence="10" id="KW-0548">Nucleotidyltransferase</keyword>
<dbReference type="PIRSF" id="PIRSF028840">
    <property type="entry name" value="Mmp37"/>
    <property type="match status" value="1"/>
</dbReference>
<dbReference type="EMBL" id="FO082053">
    <property type="protein sequence ID" value="CCE80175.1"/>
    <property type="molecule type" value="Genomic_DNA"/>
</dbReference>
<keyword evidence="17" id="KW-1208">Phospholipid metabolism</keyword>
<dbReference type="Pfam" id="PF09139">
    <property type="entry name" value="Tam41_Mmp37"/>
    <property type="match status" value="1"/>
</dbReference>
<reference evidence="21" key="2">
    <citation type="journal article" date="2012" name="G3 (Bethesda)">
        <title>Pichia sorbitophila, an interspecies yeast hybrid reveals early steps of genome resolution following polyploidization.</title>
        <authorList>
            <person name="Leh Louis V."/>
            <person name="Despons L."/>
            <person name="Friedrich A."/>
            <person name="Martin T."/>
            <person name="Durrens P."/>
            <person name="Casaregola S."/>
            <person name="Neuveglise C."/>
            <person name="Fairhead C."/>
            <person name="Marck C."/>
            <person name="Cruz J.A."/>
            <person name="Straub M.L."/>
            <person name="Kugler V."/>
            <person name="Sacerdot C."/>
            <person name="Uzunov Z."/>
            <person name="Thierry A."/>
            <person name="Weiss S."/>
            <person name="Bleykasten C."/>
            <person name="De Montigny J."/>
            <person name="Jacques N."/>
            <person name="Jung P."/>
            <person name="Lemaire M."/>
            <person name="Mallet S."/>
            <person name="Morel G."/>
            <person name="Richard G.F."/>
            <person name="Sarkar A."/>
            <person name="Savel G."/>
            <person name="Schacherer J."/>
            <person name="Seret M.L."/>
            <person name="Talla E."/>
            <person name="Samson G."/>
            <person name="Jubin C."/>
            <person name="Poulain J."/>
            <person name="Vacherie B."/>
            <person name="Barbe V."/>
            <person name="Pelletier E."/>
            <person name="Sherman D.J."/>
            <person name="Westhof E."/>
            <person name="Weissenbach J."/>
            <person name="Baret P.V."/>
            <person name="Wincker P."/>
            <person name="Gaillardin C."/>
            <person name="Dujon B."/>
            <person name="Souciet J.L."/>
        </authorList>
    </citation>
    <scope>NUCLEOTIDE SEQUENCE [LARGE SCALE GENOMIC DNA]</scope>
    <source>
        <strain evidence="21">ATCC MYA-4447 / BCRC 22081 / CBS 7064 / NBRC 10061 / NRRL Y-12695</strain>
    </source>
</reference>
<protein>
    <recommendedName>
        <fullName evidence="7">Phosphatidate cytidylyltransferase, mitochondrial</fullName>
        <ecNumber evidence="6">2.7.7.41</ecNumber>
    </recommendedName>
    <alternativeName>
        <fullName evidence="18">CDP-diacylglycerol synthase</fullName>
    </alternativeName>
</protein>
<dbReference type="OrthoDB" id="341477at2759"/>
<dbReference type="Proteomes" id="UP000005222">
    <property type="component" value="Chromosome H"/>
</dbReference>
<evidence type="ECO:0000256" key="5">
    <source>
        <dbReference type="ARBA" id="ARBA00005458"/>
    </source>
</evidence>
<keyword evidence="21" id="KW-1185">Reference proteome</keyword>
<evidence type="ECO:0000256" key="7">
    <source>
        <dbReference type="ARBA" id="ARBA00018337"/>
    </source>
</evidence>
<evidence type="ECO:0000256" key="15">
    <source>
        <dbReference type="ARBA" id="ARBA00023136"/>
    </source>
</evidence>
<reference evidence="20" key="1">
    <citation type="submission" date="2011-10" db="EMBL/GenBank/DDBJ databases">
        <authorList>
            <person name="Genoscope - CEA"/>
        </authorList>
    </citation>
    <scope>NUCLEOTIDE SEQUENCE</scope>
</reference>